<reference evidence="2 3" key="1">
    <citation type="journal article" date="2020" name="Biotechnol. Biofuels">
        <title>New insights from the biogas microbiome by comprehensive genome-resolved metagenomics of nearly 1600 species originating from multiple anaerobic digesters.</title>
        <authorList>
            <person name="Campanaro S."/>
            <person name="Treu L."/>
            <person name="Rodriguez-R L.M."/>
            <person name="Kovalovszki A."/>
            <person name="Ziels R.M."/>
            <person name="Maus I."/>
            <person name="Zhu X."/>
            <person name="Kougias P.G."/>
            <person name="Basile A."/>
            <person name="Luo G."/>
            <person name="Schluter A."/>
            <person name="Konstantinidis K.T."/>
            <person name="Angelidaki I."/>
        </authorList>
    </citation>
    <scope>NUCLEOTIDE SEQUENCE [LARGE SCALE GENOMIC DNA]</scope>
    <source>
        <strain evidence="2">AS06rmzACSIP_256</strain>
    </source>
</reference>
<proteinExistence type="predicted"/>
<keyword evidence="1" id="KW-0812">Transmembrane</keyword>
<feature type="transmembrane region" description="Helical" evidence="1">
    <location>
        <begin position="18"/>
        <end position="35"/>
    </location>
</feature>
<keyword evidence="1" id="KW-1133">Transmembrane helix</keyword>
<name>A0A7X7LY28_9RHOO</name>
<accession>A0A7X7LY28</accession>
<dbReference type="EMBL" id="JAAYYV010000374">
    <property type="protein sequence ID" value="NLF55388.1"/>
    <property type="molecule type" value="Genomic_DNA"/>
</dbReference>
<protein>
    <submittedName>
        <fullName evidence="2">Uncharacterized protein</fullName>
    </submittedName>
</protein>
<evidence type="ECO:0000313" key="2">
    <source>
        <dbReference type="EMBL" id="NLF55388.1"/>
    </source>
</evidence>
<sequence>MIVTLLGGFAARPWMRTALRYGAIALAVLLFLLALRRSGERAGRLAERLETREKANDIQRKMLEAAARRPRDRNELAERLRDGRF</sequence>
<dbReference type="Proteomes" id="UP000536534">
    <property type="component" value="Unassembled WGS sequence"/>
</dbReference>
<comment type="caution">
    <text evidence="2">The sequence shown here is derived from an EMBL/GenBank/DDBJ whole genome shotgun (WGS) entry which is preliminary data.</text>
</comment>
<keyword evidence="1" id="KW-0472">Membrane</keyword>
<evidence type="ECO:0000256" key="1">
    <source>
        <dbReference type="SAM" id="Phobius"/>
    </source>
</evidence>
<dbReference type="AlphaFoldDB" id="A0A7X7LY28"/>
<organism evidence="2 3">
    <name type="scientific">Thauera phenolivorans</name>
    <dbReference type="NCBI Taxonomy" id="1792543"/>
    <lineage>
        <taxon>Bacteria</taxon>
        <taxon>Pseudomonadati</taxon>
        <taxon>Pseudomonadota</taxon>
        <taxon>Betaproteobacteria</taxon>
        <taxon>Rhodocyclales</taxon>
        <taxon>Zoogloeaceae</taxon>
        <taxon>Thauera</taxon>
    </lineage>
</organism>
<gene>
    <name evidence="2" type="ORF">GX576_13505</name>
</gene>
<evidence type="ECO:0000313" key="3">
    <source>
        <dbReference type="Proteomes" id="UP000536534"/>
    </source>
</evidence>